<evidence type="ECO:0000313" key="13">
    <source>
        <dbReference type="EMBL" id="OUN39224.1"/>
    </source>
</evidence>
<name>A0A1Y3TRQ9_9FIRM</name>
<keyword evidence="7" id="KW-0227">DNA damage</keyword>
<comment type="catalytic activity">
    <reaction evidence="1">
        <text>Hydrolyzes single-stranded DNA or mismatched double-stranded DNA and polynucleotides, releasing free uracil.</text>
        <dbReference type="EC" id="3.2.2.27"/>
    </reaction>
</comment>
<dbReference type="NCBIfam" id="TIGR00758">
    <property type="entry name" value="UDG_fam4"/>
    <property type="match status" value="1"/>
</dbReference>
<dbReference type="CDD" id="cd10030">
    <property type="entry name" value="UDG-F4_TTUDGA_SPO1dp_like"/>
    <property type="match status" value="1"/>
</dbReference>
<dbReference type="GO" id="GO:0046872">
    <property type="term" value="F:metal ion binding"/>
    <property type="evidence" value="ECO:0007669"/>
    <property type="project" value="UniProtKB-KW"/>
</dbReference>
<sequence>MEKSWEILEGACYSCKKCRLSEMRTNVVIGKGSRNADIMFIGEGPGQQEDLTGIPFVGPAGQLLDKMLAAVNLSLEDVYVANIVKCRPPGNRDPHDDEKEACLNYLRYQLAMIHPKIIVCLGRIAATTIISPDFKITRQRGQWIERKGYHIIATYHPSALLRDETKKRPAWEDMQAIRKKYDELKEQVQR</sequence>
<dbReference type="Pfam" id="PF03167">
    <property type="entry name" value="UDG"/>
    <property type="match status" value="1"/>
</dbReference>
<keyword evidence="9" id="KW-0408">Iron</keyword>
<dbReference type="SUPFAM" id="SSF52141">
    <property type="entry name" value="Uracil-DNA glycosylase-like"/>
    <property type="match status" value="1"/>
</dbReference>
<dbReference type="InterPro" id="IPR036895">
    <property type="entry name" value="Uracil-DNA_glycosylase-like_sf"/>
</dbReference>
<keyword evidence="10" id="KW-0411">Iron-sulfur</keyword>
<feature type="domain" description="Uracil-DNA glycosylase-like" evidence="12">
    <location>
        <begin position="29"/>
        <end position="175"/>
    </location>
</feature>
<dbReference type="PANTHER" id="PTHR33693:SF1">
    <property type="entry name" value="TYPE-4 URACIL-DNA GLYCOSYLASE"/>
    <property type="match status" value="1"/>
</dbReference>
<evidence type="ECO:0000256" key="5">
    <source>
        <dbReference type="ARBA" id="ARBA00022485"/>
    </source>
</evidence>
<dbReference type="Proteomes" id="UP000195455">
    <property type="component" value="Unassembled WGS sequence"/>
</dbReference>
<keyword evidence="6" id="KW-0479">Metal-binding</keyword>
<dbReference type="SMART" id="SM00986">
    <property type="entry name" value="UDG"/>
    <property type="match status" value="1"/>
</dbReference>
<evidence type="ECO:0000256" key="2">
    <source>
        <dbReference type="ARBA" id="ARBA00006521"/>
    </source>
</evidence>
<evidence type="ECO:0000256" key="7">
    <source>
        <dbReference type="ARBA" id="ARBA00022763"/>
    </source>
</evidence>
<evidence type="ECO:0000256" key="11">
    <source>
        <dbReference type="ARBA" id="ARBA00023204"/>
    </source>
</evidence>
<evidence type="ECO:0000256" key="1">
    <source>
        <dbReference type="ARBA" id="ARBA00001400"/>
    </source>
</evidence>
<keyword evidence="8" id="KW-0378">Hydrolase</keyword>
<organism evidence="13 14">
    <name type="scientific">Anaerotignum lactatifermentans</name>
    <dbReference type="NCBI Taxonomy" id="160404"/>
    <lineage>
        <taxon>Bacteria</taxon>
        <taxon>Bacillati</taxon>
        <taxon>Bacillota</taxon>
        <taxon>Clostridia</taxon>
        <taxon>Lachnospirales</taxon>
        <taxon>Anaerotignaceae</taxon>
        <taxon>Anaerotignum</taxon>
    </lineage>
</organism>
<dbReference type="SMART" id="SM00987">
    <property type="entry name" value="UreE_C"/>
    <property type="match status" value="1"/>
</dbReference>
<dbReference type="EC" id="3.2.2.27" evidence="3"/>
<dbReference type="InterPro" id="IPR005122">
    <property type="entry name" value="Uracil-DNA_glycosylase-like"/>
</dbReference>
<dbReference type="GO" id="GO:0004844">
    <property type="term" value="F:uracil DNA N-glycosylase activity"/>
    <property type="evidence" value="ECO:0007669"/>
    <property type="project" value="UniProtKB-EC"/>
</dbReference>
<evidence type="ECO:0000256" key="4">
    <source>
        <dbReference type="ARBA" id="ARBA00019403"/>
    </source>
</evidence>
<evidence type="ECO:0000256" key="9">
    <source>
        <dbReference type="ARBA" id="ARBA00023004"/>
    </source>
</evidence>
<evidence type="ECO:0000313" key="14">
    <source>
        <dbReference type="Proteomes" id="UP000195455"/>
    </source>
</evidence>
<dbReference type="GO" id="GO:0051539">
    <property type="term" value="F:4 iron, 4 sulfur cluster binding"/>
    <property type="evidence" value="ECO:0007669"/>
    <property type="project" value="UniProtKB-KW"/>
</dbReference>
<dbReference type="PANTHER" id="PTHR33693">
    <property type="entry name" value="TYPE-5 URACIL-DNA GLYCOSYLASE"/>
    <property type="match status" value="1"/>
</dbReference>
<dbReference type="Gene3D" id="3.40.470.10">
    <property type="entry name" value="Uracil-DNA glycosylase-like domain"/>
    <property type="match status" value="1"/>
</dbReference>
<dbReference type="RefSeq" id="WP_087990305.1">
    <property type="nucleotide sequence ID" value="NZ_NFHM01000044.1"/>
</dbReference>
<comment type="caution">
    <text evidence="13">The sequence shown here is derived from an EMBL/GenBank/DDBJ whole genome shotgun (WGS) entry which is preliminary data.</text>
</comment>
<dbReference type="AlphaFoldDB" id="A0A1Y3TRQ9"/>
<proteinExistence type="inferred from homology"/>
<dbReference type="GO" id="GO:0006281">
    <property type="term" value="P:DNA repair"/>
    <property type="evidence" value="ECO:0007669"/>
    <property type="project" value="UniProtKB-KW"/>
</dbReference>
<accession>A0A1Y3TRQ9</accession>
<dbReference type="EMBL" id="NFHM01000044">
    <property type="protein sequence ID" value="OUN39224.1"/>
    <property type="molecule type" value="Genomic_DNA"/>
</dbReference>
<evidence type="ECO:0000256" key="8">
    <source>
        <dbReference type="ARBA" id="ARBA00022801"/>
    </source>
</evidence>
<comment type="similarity">
    <text evidence="2">Belongs to the uracil-DNA glycosylase (UDG) superfamily. Type 4 (UDGa) family.</text>
</comment>
<gene>
    <name evidence="13" type="ORF">B5G26_15625</name>
</gene>
<evidence type="ECO:0000256" key="3">
    <source>
        <dbReference type="ARBA" id="ARBA00012030"/>
    </source>
</evidence>
<keyword evidence="5" id="KW-0004">4Fe-4S</keyword>
<reference evidence="14" key="1">
    <citation type="submission" date="2017-04" db="EMBL/GenBank/DDBJ databases">
        <title>Function of individual gut microbiota members based on whole genome sequencing of pure cultures obtained from chicken caecum.</title>
        <authorList>
            <person name="Medvecky M."/>
            <person name="Cejkova D."/>
            <person name="Polansky O."/>
            <person name="Karasova D."/>
            <person name="Kubasova T."/>
            <person name="Cizek A."/>
            <person name="Rychlik I."/>
        </authorList>
    </citation>
    <scope>NUCLEOTIDE SEQUENCE [LARGE SCALE GENOMIC DNA]</scope>
    <source>
        <strain evidence="14">An75</strain>
    </source>
</reference>
<keyword evidence="11" id="KW-0234">DNA repair</keyword>
<evidence type="ECO:0000256" key="6">
    <source>
        <dbReference type="ARBA" id="ARBA00022723"/>
    </source>
</evidence>
<dbReference type="InterPro" id="IPR051536">
    <property type="entry name" value="UDG_Type-4/5"/>
</dbReference>
<evidence type="ECO:0000259" key="12">
    <source>
        <dbReference type="SMART" id="SM00986"/>
    </source>
</evidence>
<evidence type="ECO:0000256" key="10">
    <source>
        <dbReference type="ARBA" id="ARBA00023014"/>
    </source>
</evidence>
<protein>
    <recommendedName>
        <fullName evidence="4">Type-4 uracil-DNA glycosylase</fullName>
        <ecNumber evidence="3">3.2.2.27</ecNumber>
    </recommendedName>
</protein>
<dbReference type="InterPro" id="IPR005273">
    <property type="entry name" value="Ura-DNA_glyco_family4"/>
</dbReference>